<evidence type="ECO:0000256" key="1">
    <source>
        <dbReference type="SAM" id="Phobius"/>
    </source>
</evidence>
<keyword evidence="3" id="KW-1185">Reference proteome</keyword>
<organism evidence="2 3">
    <name type="scientific">Desulfosarcina widdelii</name>
    <dbReference type="NCBI Taxonomy" id="947919"/>
    <lineage>
        <taxon>Bacteria</taxon>
        <taxon>Pseudomonadati</taxon>
        <taxon>Thermodesulfobacteriota</taxon>
        <taxon>Desulfobacteria</taxon>
        <taxon>Desulfobacterales</taxon>
        <taxon>Desulfosarcinaceae</taxon>
        <taxon>Desulfosarcina</taxon>
    </lineage>
</organism>
<protein>
    <submittedName>
        <fullName evidence="2">Uncharacterized protein</fullName>
    </submittedName>
</protein>
<dbReference type="EMBL" id="AP021875">
    <property type="protein sequence ID" value="BBO77833.1"/>
    <property type="molecule type" value="Genomic_DNA"/>
</dbReference>
<dbReference type="KEGG" id="dwd:DSCW_52500"/>
<keyword evidence="1" id="KW-1133">Transmembrane helix</keyword>
<name>A0A5K7ZDP9_9BACT</name>
<dbReference type="Proteomes" id="UP000427769">
    <property type="component" value="Chromosome"/>
</dbReference>
<reference evidence="2 3" key="1">
    <citation type="submission" date="2019-11" db="EMBL/GenBank/DDBJ databases">
        <title>Comparative genomics of hydrocarbon-degrading Desulfosarcina strains.</title>
        <authorList>
            <person name="Watanabe M."/>
            <person name="Kojima H."/>
            <person name="Fukui M."/>
        </authorList>
    </citation>
    <scope>NUCLEOTIDE SEQUENCE [LARGE SCALE GENOMIC DNA]</scope>
    <source>
        <strain evidence="2 3">PP31</strain>
    </source>
</reference>
<evidence type="ECO:0000313" key="3">
    <source>
        <dbReference type="Proteomes" id="UP000427769"/>
    </source>
</evidence>
<keyword evidence="1" id="KW-0812">Transmembrane</keyword>
<sequence length="60" mass="6912">MASSDEKKEISYNESANYSVKEISRWNVSIGYHIQFGILSIISFGFRNTVVKSYMEKRDG</sequence>
<feature type="transmembrane region" description="Helical" evidence="1">
    <location>
        <begin position="30"/>
        <end position="50"/>
    </location>
</feature>
<dbReference type="AlphaFoldDB" id="A0A5K7ZDP9"/>
<proteinExistence type="predicted"/>
<evidence type="ECO:0000313" key="2">
    <source>
        <dbReference type="EMBL" id="BBO77833.1"/>
    </source>
</evidence>
<gene>
    <name evidence="2" type="ORF">DSCW_52500</name>
</gene>
<keyword evidence="1" id="KW-0472">Membrane</keyword>
<accession>A0A5K7ZDP9</accession>